<feature type="region of interest" description="Disordered" evidence="1">
    <location>
        <begin position="435"/>
        <end position="455"/>
    </location>
</feature>
<feature type="region of interest" description="Disordered" evidence="1">
    <location>
        <begin position="66"/>
        <end position="101"/>
    </location>
</feature>
<dbReference type="InParanoid" id="A0A316V8T8"/>
<feature type="compositionally biased region" description="Polar residues" evidence="1">
    <location>
        <begin position="444"/>
        <end position="455"/>
    </location>
</feature>
<dbReference type="PANTHER" id="PTHR43828:SF5">
    <property type="entry name" value="TRANSCRIPTIONAL REPRESSOR XBP1"/>
    <property type="match status" value="1"/>
</dbReference>
<gene>
    <name evidence="3" type="ORF">FA14DRAFT_180508</name>
</gene>
<feature type="domain" description="HTH APSES-type" evidence="2">
    <location>
        <begin position="190"/>
        <end position="302"/>
    </location>
</feature>
<evidence type="ECO:0000313" key="4">
    <source>
        <dbReference type="Proteomes" id="UP000245771"/>
    </source>
</evidence>
<dbReference type="RefSeq" id="XP_025354174.1">
    <property type="nucleotide sequence ID" value="XM_025501011.1"/>
</dbReference>
<dbReference type="PANTHER" id="PTHR43828">
    <property type="entry name" value="ASPARAGINASE"/>
    <property type="match status" value="1"/>
</dbReference>
<reference evidence="3 4" key="1">
    <citation type="journal article" date="2018" name="Mol. Biol. Evol.">
        <title>Broad Genomic Sampling Reveals a Smut Pathogenic Ancestry of the Fungal Clade Ustilaginomycotina.</title>
        <authorList>
            <person name="Kijpornyongpan T."/>
            <person name="Mondo S.J."/>
            <person name="Barry K."/>
            <person name="Sandor L."/>
            <person name="Lee J."/>
            <person name="Lipzen A."/>
            <person name="Pangilinan J."/>
            <person name="LaButti K."/>
            <person name="Hainaut M."/>
            <person name="Henrissat B."/>
            <person name="Grigoriev I.V."/>
            <person name="Spatafora J.W."/>
            <person name="Aime M.C."/>
        </authorList>
    </citation>
    <scope>NUCLEOTIDE SEQUENCE [LARGE SCALE GENOMIC DNA]</scope>
    <source>
        <strain evidence="3 4">MCA 3882</strain>
    </source>
</reference>
<dbReference type="GO" id="GO:0030907">
    <property type="term" value="C:MBF transcription complex"/>
    <property type="evidence" value="ECO:0007669"/>
    <property type="project" value="TreeGrafter"/>
</dbReference>
<accession>A0A316V8T8</accession>
<dbReference type="AlphaFoldDB" id="A0A316V8T8"/>
<evidence type="ECO:0000256" key="1">
    <source>
        <dbReference type="SAM" id="MobiDB-lite"/>
    </source>
</evidence>
<evidence type="ECO:0000313" key="3">
    <source>
        <dbReference type="EMBL" id="PWN33872.1"/>
    </source>
</evidence>
<dbReference type="InterPro" id="IPR051642">
    <property type="entry name" value="SWI6-like"/>
</dbReference>
<organism evidence="3 4">
    <name type="scientific">Meira miltonrushii</name>
    <dbReference type="NCBI Taxonomy" id="1280837"/>
    <lineage>
        <taxon>Eukaryota</taxon>
        <taxon>Fungi</taxon>
        <taxon>Dikarya</taxon>
        <taxon>Basidiomycota</taxon>
        <taxon>Ustilaginomycotina</taxon>
        <taxon>Exobasidiomycetes</taxon>
        <taxon>Exobasidiales</taxon>
        <taxon>Brachybasidiaceae</taxon>
        <taxon>Meira</taxon>
    </lineage>
</organism>
<dbReference type="InterPro" id="IPR003163">
    <property type="entry name" value="Tscrpt_reg_HTH_APSES-type"/>
</dbReference>
<proteinExistence type="predicted"/>
<dbReference type="Proteomes" id="UP000245771">
    <property type="component" value="Unassembled WGS sequence"/>
</dbReference>
<dbReference type="GeneID" id="37022792"/>
<protein>
    <recommendedName>
        <fullName evidence="2">HTH APSES-type domain-containing protein</fullName>
    </recommendedName>
</protein>
<dbReference type="PROSITE" id="PS51299">
    <property type="entry name" value="HTH_APSES"/>
    <property type="match status" value="1"/>
</dbReference>
<name>A0A316V8T8_9BASI</name>
<sequence>MTAKVTSFTNMYTMHKPELCFPGSSSPLKTPLPSLASQIEIPDPHPDYELILKTIRAQRAKLNGLEDHEGQGAPKTSDSSIHSSPTPSPGTPPSADGRHTNQTVIVGSDSMAGQVIDLETVQKQQTQLCAKSTLDAQMTNNQMLNGLPQAYNSVRRTNCGLLAPQSLFEMSFARPALIHATNRHKIVSNKYATAADPRGYIPVYEYEINNTTILIDQENSYILLTSICKALGPWRTDIVRQVEAVPELESLCRRIRGGFLKIQGTWVPYKLAYELCRRVAHNIRMDLVPIFGFDFPEKCLSPVDVGFGELRILTNGRRGRKSTVAAMTAMNNLPVHIKDKYSHSIAVANASMAYGNNSGKAGAMMNVQSSTPLANTTNQHANFTAMTNSAAPFTSRVVLRPHPYAVRSKLAFLANRKMMADQQYALMAQQLGSTQQQQQAKQQPIMNMSQPSQRI</sequence>
<keyword evidence="4" id="KW-1185">Reference proteome</keyword>
<dbReference type="GO" id="GO:0000981">
    <property type="term" value="F:DNA-binding transcription factor activity, RNA polymerase II-specific"/>
    <property type="evidence" value="ECO:0007669"/>
    <property type="project" value="UniProtKB-ARBA"/>
</dbReference>
<dbReference type="InterPro" id="IPR036887">
    <property type="entry name" value="HTH_APSES_sf"/>
</dbReference>
<dbReference type="Gene3D" id="3.10.260.10">
    <property type="entry name" value="Transcription regulator HTH, APSES-type DNA-binding domain"/>
    <property type="match status" value="1"/>
</dbReference>
<dbReference type="GO" id="GO:0003677">
    <property type="term" value="F:DNA binding"/>
    <property type="evidence" value="ECO:0007669"/>
    <property type="project" value="InterPro"/>
</dbReference>
<feature type="compositionally biased region" description="Low complexity" evidence="1">
    <location>
        <begin position="74"/>
        <end position="85"/>
    </location>
</feature>
<dbReference type="GO" id="GO:0033309">
    <property type="term" value="C:SBF transcription complex"/>
    <property type="evidence" value="ECO:0007669"/>
    <property type="project" value="TreeGrafter"/>
</dbReference>
<dbReference type="SUPFAM" id="SSF54616">
    <property type="entry name" value="DNA-binding domain of Mlu1-box binding protein MBP1"/>
    <property type="match status" value="1"/>
</dbReference>
<evidence type="ECO:0000259" key="2">
    <source>
        <dbReference type="PROSITE" id="PS51299"/>
    </source>
</evidence>
<dbReference type="EMBL" id="KZ819604">
    <property type="protein sequence ID" value="PWN33872.1"/>
    <property type="molecule type" value="Genomic_DNA"/>
</dbReference>
<dbReference type="OrthoDB" id="5562739at2759"/>
<dbReference type="STRING" id="1280837.A0A316V8T8"/>